<comment type="caution">
    <text evidence="12">The sequence shown here is derived from an EMBL/GenBank/DDBJ whole genome shotgun (WGS) entry which is preliminary data.</text>
</comment>
<keyword evidence="3" id="KW-0813">Transport</keyword>
<dbReference type="InterPro" id="IPR003593">
    <property type="entry name" value="AAA+_ATPase"/>
</dbReference>
<protein>
    <submittedName>
        <fullName evidence="12">Cobalamin/Fe(3+)-siderophore ABC transporter ATP-binding protein</fullName>
    </submittedName>
</protein>
<dbReference type="FunFam" id="3.40.50.300:FF:000134">
    <property type="entry name" value="Iron-enterobactin ABC transporter ATP-binding protein"/>
    <property type="match status" value="1"/>
</dbReference>
<dbReference type="GO" id="GO:0005524">
    <property type="term" value="F:ATP binding"/>
    <property type="evidence" value="ECO:0007669"/>
    <property type="project" value="UniProtKB-KW"/>
</dbReference>
<evidence type="ECO:0000256" key="3">
    <source>
        <dbReference type="ARBA" id="ARBA00022448"/>
    </source>
</evidence>
<keyword evidence="6" id="KW-0547">Nucleotide-binding</keyword>
<dbReference type="CDD" id="cd03214">
    <property type="entry name" value="ABC_Iron-Siderophores_B12_Hemin"/>
    <property type="match status" value="1"/>
</dbReference>
<dbReference type="SMART" id="SM00382">
    <property type="entry name" value="AAA"/>
    <property type="match status" value="1"/>
</dbReference>
<keyword evidence="8" id="KW-0408">Iron</keyword>
<dbReference type="GO" id="GO:0016887">
    <property type="term" value="F:ATP hydrolysis activity"/>
    <property type="evidence" value="ECO:0007669"/>
    <property type="project" value="InterPro"/>
</dbReference>
<dbReference type="InterPro" id="IPR017871">
    <property type="entry name" value="ABC_transporter-like_CS"/>
</dbReference>
<dbReference type="EMBL" id="QFPW01000019">
    <property type="protein sequence ID" value="PZQ47037.1"/>
    <property type="molecule type" value="Genomic_DNA"/>
</dbReference>
<evidence type="ECO:0000256" key="1">
    <source>
        <dbReference type="ARBA" id="ARBA00004202"/>
    </source>
</evidence>
<dbReference type="GO" id="GO:0006826">
    <property type="term" value="P:iron ion transport"/>
    <property type="evidence" value="ECO:0007669"/>
    <property type="project" value="UniProtKB-KW"/>
</dbReference>
<proteinExistence type="inferred from homology"/>
<evidence type="ECO:0000256" key="8">
    <source>
        <dbReference type="ARBA" id="ARBA00023004"/>
    </source>
</evidence>
<comment type="subcellular location">
    <subcellularLocation>
        <location evidence="1">Cell membrane</location>
        <topology evidence="1">Peripheral membrane protein</topology>
    </subcellularLocation>
</comment>
<keyword evidence="5" id="KW-0410">Iron transport</keyword>
<evidence type="ECO:0000256" key="9">
    <source>
        <dbReference type="ARBA" id="ARBA00023065"/>
    </source>
</evidence>
<dbReference type="PROSITE" id="PS50893">
    <property type="entry name" value="ABC_TRANSPORTER_2"/>
    <property type="match status" value="1"/>
</dbReference>
<keyword evidence="9" id="KW-0406">Ion transport</keyword>
<accession>A0A2W5PQS8</accession>
<evidence type="ECO:0000256" key="7">
    <source>
        <dbReference type="ARBA" id="ARBA00022840"/>
    </source>
</evidence>
<keyword evidence="7 12" id="KW-0067">ATP-binding</keyword>
<keyword evidence="10" id="KW-0472">Membrane</keyword>
<dbReference type="Gene3D" id="3.40.50.300">
    <property type="entry name" value="P-loop containing nucleotide triphosphate hydrolases"/>
    <property type="match status" value="1"/>
</dbReference>
<dbReference type="InterPro" id="IPR051535">
    <property type="entry name" value="Siderophore_ABC-ATPase"/>
</dbReference>
<name>A0A2W5PQS8_RHOSU</name>
<dbReference type="PANTHER" id="PTHR42771:SF2">
    <property type="entry name" value="IRON(3+)-HYDROXAMATE IMPORT ATP-BINDING PROTEIN FHUC"/>
    <property type="match status" value="1"/>
</dbReference>
<evidence type="ECO:0000256" key="6">
    <source>
        <dbReference type="ARBA" id="ARBA00022741"/>
    </source>
</evidence>
<keyword evidence="4" id="KW-1003">Cell membrane</keyword>
<evidence type="ECO:0000313" key="12">
    <source>
        <dbReference type="EMBL" id="PZQ47037.1"/>
    </source>
</evidence>
<dbReference type="InterPro" id="IPR027417">
    <property type="entry name" value="P-loop_NTPase"/>
</dbReference>
<evidence type="ECO:0000256" key="10">
    <source>
        <dbReference type="ARBA" id="ARBA00023136"/>
    </source>
</evidence>
<evidence type="ECO:0000259" key="11">
    <source>
        <dbReference type="PROSITE" id="PS50893"/>
    </source>
</evidence>
<dbReference type="AlphaFoldDB" id="A0A2W5PQS8"/>
<evidence type="ECO:0000313" key="13">
    <source>
        <dbReference type="Proteomes" id="UP000249185"/>
    </source>
</evidence>
<evidence type="ECO:0000256" key="2">
    <source>
        <dbReference type="ARBA" id="ARBA00005417"/>
    </source>
</evidence>
<dbReference type="Proteomes" id="UP000249185">
    <property type="component" value="Unassembled WGS sequence"/>
</dbReference>
<gene>
    <name evidence="12" type="ORF">DI556_18800</name>
</gene>
<sequence>MAEGLVAEDVALVHGRARIVEHLDLRVPPNRFTAVLGANGSGKSTILRALAGLHRPAAGAIRLDGADLGAIGTRQRARRIGLLAQGATAPEGLTVEELVRQGRYPHRRLFGGWSSADGAAVEAALRATATLELRGRPLEKLSGGQRQRAWVAMTLAQESDILLLDEPTTYLDLGHQADLLGLLRRLVDAGGRTVVAVLHDLIQAARHADHIILLGRDGILAQGAPAHVLTPDTLRAAYGIEVTILDDPDSGGPLCLPRPSPEP</sequence>
<reference evidence="12 13" key="1">
    <citation type="submission" date="2017-08" db="EMBL/GenBank/DDBJ databases">
        <title>Infants hospitalized years apart are colonized by the same room-sourced microbial strains.</title>
        <authorList>
            <person name="Brooks B."/>
            <person name="Olm M.R."/>
            <person name="Firek B.A."/>
            <person name="Baker R."/>
            <person name="Thomas B.C."/>
            <person name="Morowitz M.J."/>
            <person name="Banfield J.F."/>
        </authorList>
    </citation>
    <scope>NUCLEOTIDE SEQUENCE [LARGE SCALE GENOMIC DNA]</scope>
    <source>
        <strain evidence="12">S2_005_002_R2_34</strain>
    </source>
</reference>
<feature type="domain" description="ABC transporter" evidence="11">
    <location>
        <begin position="5"/>
        <end position="241"/>
    </location>
</feature>
<organism evidence="12 13">
    <name type="scientific">Rhodovulum sulfidophilum</name>
    <name type="common">Rhodobacter sulfidophilus</name>
    <dbReference type="NCBI Taxonomy" id="35806"/>
    <lineage>
        <taxon>Bacteria</taxon>
        <taxon>Pseudomonadati</taxon>
        <taxon>Pseudomonadota</taxon>
        <taxon>Alphaproteobacteria</taxon>
        <taxon>Rhodobacterales</taxon>
        <taxon>Paracoccaceae</taxon>
        <taxon>Rhodovulum</taxon>
    </lineage>
</organism>
<dbReference type="PANTHER" id="PTHR42771">
    <property type="entry name" value="IRON(3+)-HYDROXAMATE IMPORT ATP-BINDING PROTEIN FHUC"/>
    <property type="match status" value="1"/>
</dbReference>
<dbReference type="Pfam" id="PF00005">
    <property type="entry name" value="ABC_tran"/>
    <property type="match status" value="1"/>
</dbReference>
<dbReference type="SUPFAM" id="SSF52540">
    <property type="entry name" value="P-loop containing nucleoside triphosphate hydrolases"/>
    <property type="match status" value="1"/>
</dbReference>
<comment type="similarity">
    <text evidence="2">Belongs to the ABC transporter superfamily.</text>
</comment>
<dbReference type="InterPro" id="IPR003439">
    <property type="entry name" value="ABC_transporter-like_ATP-bd"/>
</dbReference>
<evidence type="ECO:0000256" key="5">
    <source>
        <dbReference type="ARBA" id="ARBA00022496"/>
    </source>
</evidence>
<dbReference type="GO" id="GO:0005886">
    <property type="term" value="C:plasma membrane"/>
    <property type="evidence" value="ECO:0007669"/>
    <property type="project" value="UniProtKB-SubCell"/>
</dbReference>
<dbReference type="PROSITE" id="PS00211">
    <property type="entry name" value="ABC_TRANSPORTER_1"/>
    <property type="match status" value="1"/>
</dbReference>
<evidence type="ECO:0000256" key="4">
    <source>
        <dbReference type="ARBA" id="ARBA00022475"/>
    </source>
</evidence>